<dbReference type="PANTHER" id="PTHR21355:SF0">
    <property type="entry name" value="G-PROTEIN COUPLED RECEPTOR-ASSOCIATED PROTEIN LMBRD2"/>
    <property type="match status" value="1"/>
</dbReference>
<dbReference type="OrthoDB" id="203099at2759"/>
<evidence type="ECO:0000313" key="9">
    <source>
        <dbReference type="Proteomes" id="UP000076078"/>
    </source>
</evidence>
<evidence type="ECO:0000256" key="4">
    <source>
        <dbReference type="ARBA" id="ARBA00022989"/>
    </source>
</evidence>
<evidence type="ECO:0008006" key="10">
    <source>
        <dbReference type="Google" id="ProtNLM"/>
    </source>
</evidence>
<reference evidence="8 9" key="1">
    <citation type="submission" date="2015-12" db="EMBL/GenBank/DDBJ databases">
        <title>Dictyostelia acquired genes for synthesis and detection of signals that induce cell-type specialization by lateral gene transfer from prokaryotes.</title>
        <authorList>
            <person name="Gloeckner G."/>
            <person name="Schaap P."/>
        </authorList>
    </citation>
    <scope>NUCLEOTIDE SEQUENCE [LARGE SCALE GENOMIC DNA]</scope>
    <source>
        <strain evidence="8 9">TK</strain>
    </source>
</reference>
<comment type="similarity">
    <text evidence="2">Belongs to the LIMR family.</text>
</comment>
<dbReference type="FunCoup" id="A0A151Z805">
    <property type="interactions" value="280"/>
</dbReference>
<feature type="transmembrane region" description="Helical" evidence="7">
    <location>
        <begin position="393"/>
        <end position="415"/>
    </location>
</feature>
<proteinExistence type="inferred from homology"/>
<protein>
    <recommendedName>
        <fullName evidence="10">LMBR1-like membrane protein</fullName>
    </recommendedName>
</protein>
<keyword evidence="3 7" id="KW-0812">Transmembrane</keyword>
<feature type="compositionally biased region" description="Polar residues" evidence="6">
    <location>
        <begin position="614"/>
        <end position="635"/>
    </location>
</feature>
<name>A0A151Z805_TIELA</name>
<keyword evidence="9" id="KW-1185">Reference proteome</keyword>
<evidence type="ECO:0000256" key="7">
    <source>
        <dbReference type="SAM" id="Phobius"/>
    </source>
</evidence>
<evidence type="ECO:0000256" key="6">
    <source>
        <dbReference type="SAM" id="MobiDB-lite"/>
    </source>
</evidence>
<dbReference type="Proteomes" id="UP000076078">
    <property type="component" value="Unassembled WGS sequence"/>
</dbReference>
<feature type="transmembrane region" description="Helical" evidence="7">
    <location>
        <begin position="480"/>
        <end position="502"/>
    </location>
</feature>
<feature type="transmembrane region" description="Helical" evidence="7">
    <location>
        <begin position="352"/>
        <end position="373"/>
    </location>
</feature>
<feature type="transmembrane region" description="Helical" evidence="7">
    <location>
        <begin position="436"/>
        <end position="460"/>
    </location>
</feature>
<evidence type="ECO:0000256" key="5">
    <source>
        <dbReference type="ARBA" id="ARBA00023136"/>
    </source>
</evidence>
<feature type="transmembrane region" description="Helical" evidence="7">
    <location>
        <begin position="93"/>
        <end position="119"/>
    </location>
</feature>
<evidence type="ECO:0000256" key="2">
    <source>
        <dbReference type="ARBA" id="ARBA00010487"/>
    </source>
</evidence>
<sequence>MLLVFFIILFIVGLVTTHFIHRYISIKKVPLYVYFSAWIGWFMCFGIIALVPIDIIATSYNECTENNSQETSLCIQPLSYLSETQLYYSYQTFYFGTLLLTWLVYPILSSYVLAGDFHISERISTAIKENIYLYLIFAVIGFIILIWLLAVKNLDRTAIIGFAMAAANTWGLLLVIVLLGYGLVETPRTIWVLANRELVLKHLQFKAVDLLNAKKKAAEDLYNTLKSIKKIQEKTKPYDPYEKYVKIIVDQCPEEYKNVHHGEGTGEITYSALVSLNAKLKKDAQLAKRSEFLYEQCIMDAFALQDIMVSSRIAEDQIVHWSFREPRVGRWKIIDRLEWVWYSYLQGPIYRFLTLVFALLSLLVIWSEISVAVTSRDVSILSNIVKHSNMANVLIQVVVFFPLGYEALSTYSTLFKIRIFNYYRLIPHQHSDSNSIIFSAAYLCRLAAPLCFNFITFIQTQTTFSKVMGTMDVAPFLGNYFYIYFPLIIIVVFLATLFNLFSRILNFFNVSRFRFDTDFTHEQIDEGKFLLDSERRKWVNGKSILSNSVNNLGASSSSTGSVTSTSSATKNTITNKYSLLKNNNNSSSNNRFSINDSRDDFDQDIESAITYNSNFNTTPAANSPIQSNTRNSNLNGGFPSIDKMFGKNRYSQMKNDK</sequence>
<dbReference type="InterPro" id="IPR051584">
    <property type="entry name" value="GPCR-associated_LMBR1"/>
</dbReference>
<dbReference type="Pfam" id="PF04791">
    <property type="entry name" value="LMBR1"/>
    <property type="match status" value="1"/>
</dbReference>
<comment type="caution">
    <text evidence="8">The sequence shown here is derived from an EMBL/GenBank/DDBJ whole genome shotgun (WGS) entry which is preliminary data.</text>
</comment>
<dbReference type="PANTHER" id="PTHR21355">
    <property type="entry name" value="G-PROTEIN COUPLED RECEPTOR-ASSOCIATED PROTEIN LMBRD2"/>
    <property type="match status" value="1"/>
</dbReference>
<evidence type="ECO:0000256" key="1">
    <source>
        <dbReference type="ARBA" id="ARBA00004141"/>
    </source>
</evidence>
<gene>
    <name evidence="8" type="ORF">DLAC_08688</name>
</gene>
<evidence type="ECO:0000313" key="8">
    <source>
        <dbReference type="EMBL" id="KYQ90103.1"/>
    </source>
</evidence>
<dbReference type="GO" id="GO:0016020">
    <property type="term" value="C:membrane"/>
    <property type="evidence" value="ECO:0007669"/>
    <property type="project" value="UniProtKB-SubCell"/>
</dbReference>
<comment type="subcellular location">
    <subcellularLocation>
        <location evidence="1">Membrane</location>
        <topology evidence="1">Multi-pass membrane protein</topology>
    </subcellularLocation>
</comment>
<dbReference type="OMA" id="QLERICY"/>
<dbReference type="EMBL" id="LODT01000037">
    <property type="protein sequence ID" value="KYQ90103.1"/>
    <property type="molecule type" value="Genomic_DNA"/>
</dbReference>
<evidence type="ECO:0000256" key="3">
    <source>
        <dbReference type="ARBA" id="ARBA00022692"/>
    </source>
</evidence>
<feature type="transmembrane region" description="Helical" evidence="7">
    <location>
        <begin position="131"/>
        <end position="151"/>
    </location>
</feature>
<organism evidence="8 9">
    <name type="scientific">Tieghemostelium lacteum</name>
    <name type="common">Slime mold</name>
    <name type="synonym">Dictyostelium lacteum</name>
    <dbReference type="NCBI Taxonomy" id="361077"/>
    <lineage>
        <taxon>Eukaryota</taxon>
        <taxon>Amoebozoa</taxon>
        <taxon>Evosea</taxon>
        <taxon>Eumycetozoa</taxon>
        <taxon>Dictyostelia</taxon>
        <taxon>Dictyosteliales</taxon>
        <taxon>Raperosteliaceae</taxon>
        <taxon>Tieghemostelium</taxon>
    </lineage>
</organism>
<accession>A0A151Z805</accession>
<dbReference type="InterPro" id="IPR006876">
    <property type="entry name" value="LMBR1-like_membr_prot"/>
</dbReference>
<dbReference type="InParanoid" id="A0A151Z805"/>
<feature type="transmembrane region" description="Helical" evidence="7">
    <location>
        <begin position="6"/>
        <end position="24"/>
    </location>
</feature>
<feature type="transmembrane region" description="Helical" evidence="7">
    <location>
        <begin position="31"/>
        <end position="51"/>
    </location>
</feature>
<feature type="region of interest" description="Disordered" evidence="6">
    <location>
        <begin position="614"/>
        <end position="657"/>
    </location>
</feature>
<keyword evidence="5 7" id="KW-0472">Membrane</keyword>
<keyword evidence="4 7" id="KW-1133">Transmembrane helix</keyword>
<dbReference type="AlphaFoldDB" id="A0A151Z805"/>
<feature type="transmembrane region" description="Helical" evidence="7">
    <location>
        <begin position="157"/>
        <end position="184"/>
    </location>
</feature>